<dbReference type="Proteomes" id="UP000447355">
    <property type="component" value="Unassembled WGS sequence"/>
</dbReference>
<organism evidence="1 2">
    <name type="scientific">Duganella vulcania</name>
    <dbReference type="NCBI Taxonomy" id="2692166"/>
    <lineage>
        <taxon>Bacteria</taxon>
        <taxon>Pseudomonadati</taxon>
        <taxon>Pseudomonadota</taxon>
        <taxon>Betaproteobacteria</taxon>
        <taxon>Burkholderiales</taxon>
        <taxon>Oxalobacteraceae</taxon>
        <taxon>Telluria group</taxon>
        <taxon>Duganella</taxon>
    </lineage>
</organism>
<accession>A0A845GDR0</accession>
<gene>
    <name evidence="1" type="ORF">GTP90_00905</name>
</gene>
<sequence>MPIESAERMSDLELVDMFQGPADQTRAHLVIMKAQDMEVLPSESCDKQD</sequence>
<reference evidence="1" key="1">
    <citation type="submission" date="2019-12" db="EMBL/GenBank/DDBJ databases">
        <title>Novel species isolated from a subtropical stream in China.</title>
        <authorList>
            <person name="Lu H."/>
        </authorList>
    </citation>
    <scope>NUCLEOTIDE SEQUENCE [LARGE SCALE GENOMIC DNA]</scope>
    <source>
        <strain evidence="1">FT81W</strain>
    </source>
</reference>
<dbReference type="RefSeq" id="WP_161081686.1">
    <property type="nucleotide sequence ID" value="NZ_WWCX01000001.1"/>
</dbReference>
<evidence type="ECO:0000313" key="2">
    <source>
        <dbReference type="Proteomes" id="UP000447355"/>
    </source>
</evidence>
<proteinExistence type="predicted"/>
<comment type="caution">
    <text evidence="1">The sequence shown here is derived from an EMBL/GenBank/DDBJ whole genome shotgun (WGS) entry which is preliminary data.</text>
</comment>
<evidence type="ECO:0000313" key="1">
    <source>
        <dbReference type="EMBL" id="MYM92414.1"/>
    </source>
</evidence>
<dbReference type="AlphaFoldDB" id="A0A845GDR0"/>
<name>A0A845GDR0_9BURK</name>
<dbReference type="EMBL" id="WWCX01000001">
    <property type="protein sequence ID" value="MYM92414.1"/>
    <property type="molecule type" value="Genomic_DNA"/>
</dbReference>
<protein>
    <submittedName>
        <fullName evidence="1">Uncharacterized protein</fullName>
    </submittedName>
</protein>